<protein>
    <recommendedName>
        <fullName evidence="4">Phosphatase PAP2 family protein</fullName>
    </recommendedName>
</protein>
<dbReference type="InterPro" id="IPR052559">
    <property type="entry name" value="V-haloperoxidase"/>
</dbReference>
<reference evidence="2 3" key="1">
    <citation type="submission" date="2019-04" db="EMBL/GenBank/DDBJ databases">
        <title>Draft genome sequence of Robertkochia marina CC-AMO-30D.</title>
        <authorList>
            <person name="Hameed A."/>
            <person name="Lin S.-Y."/>
            <person name="Shahina M."/>
            <person name="Lai W.-A."/>
            <person name="Young C.-C."/>
        </authorList>
    </citation>
    <scope>NUCLEOTIDE SEQUENCE [LARGE SCALE GENOMIC DNA]</scope>
    <source>
        <strain evidence="2 3">CC-AMO-30D</strain>
    </source>
</reference>
<keyword evidence="1" id="KW-0732">Signal</keyword>
<dbReference type="SUPFAM" id="SSF48317">
    <property type="entry name" value="Acid phosphatase/Vanadium-dependent haloperoxidase"/>
    <property type="match status" value="1"/>
</dbReference>
<feature type="chain" id="PRO_5020454096" description="Phosphatase PAP2 family protein" evidence="1">
    <location>
        <begin position="22"/>
        <end position="458"/>
    </location>
</feature>
<dbReference type="Proteomes" id="UP000305939">
    <property type="component" value="Unassembled WGS sequence"/>
</dbReference>
<dbReference type="PROSITE" id="PS51257">
    <property type="entry name" value="PROKAR_LIPOPROTEIN"/>
    <property type="match status" value="1"/>
</dbReference>
<evidence type="ECO:0000313" key="3">
    <source>
        <dbReference type="Proteomes" id="UP000305939"/>
    </source>
</evidence>
<sequence>MKTIFKFLSALIIFTFLFACSRDVAETDLWNEGPNNQEAYNKTYNEGMIKSYGNETIIKWNELLGNAIDEKMPVPQEAKIYAMVTISMHDALNNVVPVYETYALDNSQVNASDISKKNITAIADAAVSQAARDVIVTLFSGATNAADLLLNEVLASIADETQKNKGISIGRQAALAMLEKRQNDLPLSFTPYAPSSNDPGIYQANFYLPVWPPNTVFGQDMGDLTPFGIISGNQFLNESPLNVSSYEYAKDYNEVMTLGCDECPARTAEQSEMAEFWRENIASSTNRLARTFIIRDDLNGWEAARMIAILEMAVIDSFIASFKEKSIFRYWTPVTAIRAGNTDMNPETAGDPSWNSMTFTPPVFEFPSTHTYAAGATSEIFRNYSKKDQISFVTISPYYLSGAERAFSSFSEYTAEHLESRIFLGHNFRYSATVGEQHGKELGKYVLENNLRKIKNLQ</sequence>
<keyword evidence="3" id="KW-1185">Reference proteome</keyword>
<accession>A0A4V3UY02</accession>
<proteinExistence type="predicted"/>
<dbReference type="PANTHER" id="PTHR34599">
    <property type="entry name" value="PEROXIDASE-RELATED"/>
    <property type="match status" value="1"/>
</dbReference>
<dbReference type="Gene3D" id="1.10.606.20">
    <property type="match status" value="1"/>
</dbReference>
<dbReference type="RefSeq" id="WP_136336794.1">
    <property type="nucleotide sequence ID" value="NZ_QXMP01000011.1"/>
</dbReference>
<evidence type="ECO:0008006" key="4">
    <source>
        <dbReference type="Google" id="ProtNLM"/>
    </source>
</evidence>
<dbReference type="EMBL" id="SSMC01000003">
    <property type="protein sequence ID" value="THD66724.1"/>
    <property type="molecule type" value="Genomic_DNA"/>
</dbReference>
<dbReference type="PANTHER" id="PTHR34599:SF1">
    <property type="entry name" value="PHOSPHATIDIC ACID PHOSPHATASE TYPE 2_HALOPEROXIDASE DOMAIN-CONTAINING PROTEIN"/>
    <property type="match status" value="1"/>
</dbReference>
<organism evidence="2 3">
    <name type="scientific">Robertkochia marina</name>
    <dbReference type="NCBI Taxonomy" id="1227945"/>
    <lineage>
        <taxon>Bacteria</taxon>
        <taxon>Pseudomonadati</taxon>
        <taxon>Bacteroidota</taxon>
        <taxon>Flavobacteriia</taxon>
        <taxon>Flavobacteriales</taxon>
        <taxon>Flavobacteriaceae</taxon>
        <taxon>Robertkochia</taxon>
    </lineage>
</organism>
<dbReference type="AlphaFoldDB" id="A0A4V3UY02"/>
<name>A0A4V3UY02_9FLAO</name>
<dbReference type="InterPro" id="IPR036938">
    <property type="entry name" value="PAP2/HPO_sf"/>
</dbReference>
<gene>
    <name evidence="2" type="ORF">E7Z59_13155</name>
</gene>
<evidence type="ECO:0000256" key="1">
    <source>
        <dbReference type="SAM" id="SignalP"/>
    </source>
</evidence>
<comment type="caution">
    <text evidence="2">The sequence shown here is derived from an EMBL/GenBank/DDBJ whole genome shotgun (WGS) entry which is preliminary data.</text>
</comment>
<dbReference type="OrthoDB" id="7793240at2"/>
<evidence type="ECO:0000313" key="2">
    <source>
        <dbReference type="EMBL" id="THD66724.1"/>
    </source>
</evidence>
<feature type="signal peptide" evidence="1">
    <location>
        <begin position="1"/>
        <end position="21"/>
    </location>
</feature>
<dbReference type="CDD" id="cd03398">
    <property type="entry name" value="PAP2_haloperoxidase"/>
    <property type="match status" value="1"/>
</dbReference>